<evidence type="ECO:0000313" key="3">
    <source>
        <dbReference type="EMBL" id="MBB5287062.1"/>
    </source>
</evidence>
<reference evidence="3 4" key="1">
    <citation type="submission" date="2020-08" db="EMBL/GenBank/DDBJ databases">
        <title>Genomic Encyclopedia of Type Strains, Phase IV (KMG-IV): sequencing the most valuable type-strain genomes for metagenomic binning, comparative biology and taxonomic classification.</title>
        <authorList>
            <person name="Goeker M."/>
        </authorList>
    </citation>
    <scope>NUCLEOTIDE SEQUENCE [LARGE SCALE GENOMIC DNA]</scope>
    <source>
        <strain evidence="3 4">DSM 105074</strain>
    </source>
</reference>
<dbReference type="Proteomes" id="UP000557307">
    <property type="component" value="Unassembled WGS sequence"/>
</dbReference>
<gene>
    <name evidence="3" type="ORF">HNQ92_005224</name>
</gene>
<evidence type="ECO:0000256" key="2">
    <source>
        <dbReference type="SAM" id="Phobius"/>
    </source>
</evidence>
<keyword evidence="2" id="KW-1133">Transmembrane helix</keyword>
<feature type="region of interest" description="Disordered" evidence="1">
    <location>
        <begin position="1"/>
        <end position="39"/>
    </location>
</feature>
<accession>A0A840TZK4</accession>
<feature type="transmembrane region" description="Helical" evidence="2">
    <location>
        <begin position="85"/>
        <end position="107"/>
    </location>
</feature>
<dbReference type="RefSeq" id="WP_184178787.1">
    <property type="nucleotide sequence ID" value="NZ_JACHGF010000013.1"/>
</dbReference>
<dbReference type="AlphaFoldDB" id="A0A840TZK4"/>
<sequence length="224" mass="25045">MKDSSGKKSSIHLNGSAGPNGFSEAHTVNDTALERNQSKAAEKNKIWQVLEKLRQYNSQDEPDKEEELKPGQVLSAKISTLVARYPFHAIGGLLALLLVIVLFKTFYQGKHWQAKRTVEEAFYVANEYARNNSTNLYPYLSNAFRREVRQLPGLLPLSMQTATRGGTITAAEAVGLREITPDSVVIEVKLVFSGEGGKSGLEEKCFQPLVYEKEHWRLGLSYSR</sequence>
<keyword evidence="2" id="KW-0472">Membrane</keyword>
<comment type="caution">
    <text evidence="3">The sequence shown here is derived from an EMBL/GenBank/DDBJ whole genome shotgun (WGS) entry which is preliminary data.</text>
</comment>
<name>A0A840TZK4_9BACT</name>
<evidence type="ECO:0000313" key="4">
    <source>
        <dbReference type="Proteomes" id="UP000557307"/>
    </source>
</evidence>
<proteinExistence type="predicted"/>
<organism evidence="3 4">
    <name type="scientific">Rhabdobacter roseus</name>
    <dbReference type="NCBI Taxonomy" id="1655419"/>
    <lineage>
        <taxon>Bacteria</taxon>
        <taxon>Pseudomonadati</taxon>
        <taxon>Bacteroidota</taxon>
        <taxon>Cytophagia</taxon>
        <taxon>Cytophagales</taxon>
        <taxon>Cytophagaceae</taxon>
        <taxon>Rhabdobacter</taxon>
    </lineage>
</organism>
<dbReference type="EMBL" id="JACHGF010000013">
    <property type="protein sequence ID" value="MBB5287062.1"/>
    <property type="molecule type" value="Genomic_DNA"/>
</dbReference>
<protein>
    <submittedName>
        <fullName evidence="3">Uncharacterized protein</fullName>
    </submittedName>
</protein>
<keyword evidence="2" id="KW-0812">Transmembrane</keyword>
<evidence type="ECO:0000256" key="1">
    <source>
        <dbReference type="SAM" id="MobiDB-lite"/>
    </source>
</evidence>
<keyword evidence="4" id="KW-1185">Reference proteome</keyword>